<keyword evidence="3" id="KW-1185">Reference proteome</keyword>
<feature type="chain" id="PRO_5042068795" description="EF-hand domain-containing protein" evidence="1">
    <location>
        <begin position="23"/>
        <end position="106"/>
    </location>
</feature>
<accession>A0AAE0RD03</accession>
<evidence type="ECO:0008006" key="4">
    <source>
        <dbReference type="Google" id="ProtNLM"/>
    </source>
</evidence>
<dbReference type="EMBL" id="JAUCMX010000003">
    <property type="protein sequence ID" value="KAK3550716.1"/>
    <property type="molecule type" value="Genomic_DNA"/>
</dbReference>
<sequence>MARFGLWVAALGLVCLIAAVTSESAPETSGENICARYFDDGTTMTIARVFDMIAINFRDYVPVFGTELIRDFMKYADSNRDDRLNQAECEHLIQYIKQRAPAQSKK</sequence>
<comment type="caution">
    <text evidence="2">The sequence shown here is derived from an EMBL/GenBank/DDBJ whole genome shotgun (WGS) entry which is preliminary data.</text>
</comment>
<organism evidence="2 3">
    <name type="scientific">Hemibagrus guttatus</name>
    <dbReference type="NCBI Taxonomy" id="175788"/>
    <lineage>
        <taxon>Eukaryota</taxon>
        <taxon>Metazoa</taxon>
        <taxon>Chordata</taxon>
        <taxon>Craniata</taxon>
        <taxon>Vertebrata</taxon>
        <taxon>Euteleostomi</taxon>
        <taxon>Actinopterygii</taxon>
        <taxon>Neopterygii</taxon>
        <taxon>Teleostei</taxon>
        <taxon>Ostariophysi</taxon>
        <taxon>Siluriformes</taxon>
        <taxon>Bagridae</taxon>
        <taxon>Hemibagrus</taxon>
    </lineage>
</organism>
<gene>
    <name evidence="2" type="ORF">QTP70_003965</name>
</gene>
<protein>
    <recommendedName>
        <fullName evidence="4">EF-hand domain-containing protein</fullName>
    </recommendedName>
</protein>
<reference evidence="2" key="1">
    <citation type="submission" date="2023-06" db="EMBL/GenBank/DDBJ databases">
        <title>Male Hemibagrus guttatus genome.</title>
        <authorList>
            <person name="Bian C."/>
        </authorList>
    </citation>
    <scope>NUCLEOTIDE SEQUENCE</scope>
    <source>
        <strain evidence="2">Male_cb2023</strain>
        <tissue evidence="2">Muscle</tissue>
    </source>
</reference>
<evidence type="ECO:0000256" key="1">
    <source>
        <dbReference type="SAM" id="SignalP"/>
    </source>
</evidence>
<evidence type="ECO:0000313" key="3">
    <source>
        <dbReference type="Proteomes" id="UP001274896"/>
    </source>
</evidence>
<dbReference type="AlphaFoldDB" id="A0AAE0RD03"/>
<dbReference type="Proteomes" id="UP001274896">
    <property type="component" value="Unassembled WGS sequence"/>
</dbReference>
<name>A0AAE0RD03_9TELE</name>
<proteinExistence type="predicted"/>
<evidence type="ECO:0000313" key="2">
    <source>
        <dbReference type="EMBL" id="KAK3550716.1"/>
    </source>
</evidence>
<feature type="signal peptide" evidence="1">
    <location>
        <begin position="1"/>
        <end position="22"/>
    </location>
</feature>
<keyword evidence="1" id="KW-0732">Signal</keyword>